<feature type="compositionally biased region" description="Pro residues" evidence="1">
    <location>
        <begin position="92"/>
        <end position="101"/>
    </location>
</feature>
<accession>A0A1Y2FBK1</accession>
<proteinExistence type="predicted"/>
<evidence type="ECO:0000256" key="2">
    <source>
        <dbReference type="SAM" id="SignalP"/>
    </source>
</evidence>
<feature type="region of interest" description="Disordered" evidence="1">
    <location>
        <begin position="337"/>
        <end position="358"/>
    </location>
</feature>
<feature type="compositionally biased region" description="Polar residues" evidence="1">
    <location>
        <begin position="111"/>
        <end position="129"/>
    </location>
</feature>
<feature type="compositionally biased region" description="Low complexity" evidence="1">
    <location>
        <begin position="266"/>
        <end position="279"/>
    </location>
</feature>
<name>A0A1Y2FBK1_9BASI</name>
<evidence type="ECO:0000256" key="1">
    <source>
        <dbReference type="SAM" id="MobiDB-lite"/>
    </source>
</evidence>
<evidence type="ECO:0000313" key="3">
    <source>
        <dbReference type="EMBL" id="ORY81289.1"/>
    </source>
</evidence>
<feature type="compositionally biased region" description="Acidic residues" evidence="1">
    <location>
        <begin position="78"/>
        <end position="91"/>
    </location>
</feature>
<reference evidence="3 4" key="1">
    <citation type="submission" date="2016-07" db="EMBL/GenBank/DDBJ databases">
        <title>Pervasive Adenine N6-methylation of Active Genes in Fungi.</title>
        <authorList>
            <consortium name="DOE Joint Genome Institute"/>
            <person name="Mondo S.J."/>
            <person name="Dannebaum R.O."/>
            <person name="Kuo R.C."/>
            <person name="Labutti K."/>
            <person name="Haridas S."/>
            <person name="Kuo A."/>
            <person name="Salamov A."/>
            <person name="Ahrendt S.R."/>
            <person name="Lipzen A."/>
            <person name="Sullivan W."/>
            <person name="Andreopoulos W.B."/>
            <person name="Clum A."/>
            <person name="Lindquist E."/>
            <person name="Daum C."/>
            <person name="Ramamoorthy G.K."/>
            <person name="Gryganskyi A."/>
            <person name="Culley D."/>
            <person name="Magnuson J.K."/>
            <person name="James T.Y."/>
            <person name="O'Malley M.A."/>
            <person name="Stajich J.E."/>
            <person name="Spatafora J.W."/>
            <person name="Visel A."/>
            <person name="Grigoriev I.V."/>
        </authorList>
    </citation>
    <scope>NUCLEOTIDE SEQUENCE [LARGE SCALE GENOMIC DNA]</scope>
    <source>
        <strain evidence="3 4">62-1032</strain>
    </source>
</reference>
<organism evidence="3 4">
    <name type="scientific">Leucosporidium creatinivorum</name>
    <dbReference type="NCBI Taxonomy" id="106004"/>
    <lineage>
        <taxon>Eukaryota</taxon>
        <taxon>Fungi</taxon>
        <taxon>Dikarya</taxon>
        <taxon>Basidiomycota</taxon>
        <taxon>Pucciniomycotina</taxon>
        <taxon>Microbotryomycetes</taxon>
        <taxon>Leucosporidiales</taxon>
        <taxon>Leucosporidium</taxon>
    </lineage>
</organism>
<comment type="caution">
    <text evidence="3">The sequence shown here is derived from an EMBL/GenBank/DDBJ whole genome shotgun (WGS) entry which is preliminary data.</text>
</comment>
<keyword evidence="2" id="KW-0732">Signal</keyword>
<feature type="chain" id="PRO_5012395368" evidence="2">
    <location>
        <begin position="23"/>
        <end position="372"/>
    </location>
</feature>
<evidence type="ECO:0000313" key="4">
    <source>
        <dbReference type="Proteomes" id="UP000193467"/>
    </source>
</evidence>
<dbReference type="InParanoid" id="A0A1Y2FBK1"/>
<feature type="signal peptide" evidence="2">
    <location>
        <begin position="1"/>
        <end position="22"/>
    </location>
</feature>
<sequence length="372" mass="38947">MRSKRFVLVALLLSPLLSSHFADLFFPSQPTNSKSNSAPRPATHLLGKRRHPPSPPSLPLRNTRSRSRAIPPPRWIADDDGDEEEEEDAGDDPPPPLPAIPSPDSDRSPKPASTSTAKPTPKPQQSVTLSLREDDPSESINLDLEMSEADEGACGCTSGCACQQGKGADGVEAGGASLGVGLGGGSRSGAGANFTPLSPLSNDFLVLQALIQHQASSQQQQFDPFSLALDPLAGLPPLPVLPDFDFTLTNFDTPSFGAQLPPPPSRNLTTTSNSSAATAQPRLAPSNSNSADTGGCCSKRPVPAEQLNPDPLELEMLRAEDIECFDFGSGPSFGGGWSRTSEQGLGAGAGRGGEMDDEDERVNAELRAAGFC</sequence>
<feature type="compositionally biased region" description="Polar residues" evidence="1">
    <location>
        <begin position="28"/>
        <end position="38"/>
    </location>
</feature>
<dbReference type="AlphaFoldDB" id="A0A1Y2FBK1"/>
<gene>
    <name evidence="3" type="ORF">BCR35DRAFT_87912</name>
</gene>
<feature type="region of interest" description="Disordered" evidence="1">
    <location>
        <begin position="28"/>
        <end position="136"/>
    </location>
</feature>
<dbReference type="EMBL" id="MCGR01000023">
    <property type="protein sequence ID" value="ORY81289.1"/>
    <property type="molecule type" value="Genomic_DNA"/>
</dbReference>
<keyword evidence="4" id="KW-1185">Reference proteome</keyword>
<feature type="region of interest" description="Disordered" evidence="1">
    <location>
        <begin position="255"/>
        <end position="307"/>
    </location>
</feature>
<protein>
    <submittedName>
        <fullName evidence="3">Uncharacterized protein</fullName>
    </submittedName>
</protein>
<dbReference type="Proteomes" id="UP000193467">
    <property type="component" value="Unassembled WGS sequence"/>
</dbReference>